<accession>A0A5J4S223</accession>
<sequence length="449" mass="50105">MKSLISKNVFLSLAGCLLFGYAQAQEVAGKPVLTLTLDKALEIALNDNPTIKIAGQEINLKKEVNKEAYSGLFPEASLSGTYSRTLKKQTMVMDFGGQSTTIKMGSDNTYNGGISVNLPLFAPALYKAISLTKTDVDLAVEKARSSKLDLINQVTRAYYQVLLARDGYDVLQKSYQQAEANLEMVKVGYEQGKVSEYDKIRADVQVRSLKPTLLATNNGLTLATLQLKALIGVDATMQVVVEGRLNDYEMIMFRQELNDDTLNLANNSDLKQLDLNAMLLKKNLKIQQTNFMPTLGMAFNYAYLSLNNDFKFSDYKWNPYSTLAFSLTVPLFKASNFTKLKQTKIQIRQLNETRIHTERQLNTLATSYKSSMNAGCEQVLSNKEGVFQAEKGREIARKRYHVGKGTILELNDSEVALIQAQLAYNQSIFDYLTAKADLDKVLGKESISE</sequence>
<dbReference type="GO" id="GO:0015562">
    <property type="term" value="F:efflux transmembrane transporter activity"/>
    <property type="evidence" value="ECO:0007669"/>
    <property type="project" value="InterPro"/>
</dbReference>
<dbReference type="GO" id="GO:0009279">
    <property type="term" value="C:cell outer membrane"/>
    <property type="evidence" value="ECO:0007669"/>
    <property type="project" value="UniProtKB-SubCell"/>
</dbReference>
<keyword evidence="5" id="KW-0472">Membrane</keyword>
<name>A0A5J4S223_9ZZZZ</name>
<evidence type="ECO:0008006" key="8">
    <source>
        <dbReference type="Google" id="ProtNLM"/>
    </source>
</evidence>
<protein>
    <recommendedName>
        <fullName evidence="8">Outer membrane protein TolC</fullName>
    </recommendedName>
</protein>
<dbReference type="Gene3D" id="1.20.1600.10">
    <property type="entry name" value="Outer membrane efflux proteins (OEP)"/>
    <property type="match status" value="1"/>
</dbReference>
<dbReference type="InterPro" id="IPR003423">
    <property type="entry name" value="OMP_efflux"/>
</dbReference>
<keyword evidence="4" id="KW-0812">Transmembrane</keyword>
<dbReference type="InterPro" id="IPR051906">
    <property type="entry name" value="TolC-like"/>
</dbReference>
<keyword evidence="6" id="KW-0998">Cell outer membrane</keyword>
<keyword evidence="3" id="KW-1134">Transmembrane beta strand</keyword>
<reference evidence="7" key="1">
    <citation type="submission" date="2019-03" db="EMBL/GenBank/DDBJ databases">
        <title>Single cell metagenomics reveals metabolic interactions within the superorganism composed of flagellate Streblomastix strix and complex community of Bacteroidetes bacteria on its surface.</title>
        <authorList>
            <person name="Treitli S.C."/>
            <person name="Kolisko M."/>
            <person name="Husnik F."/>
            <person name="Keeling P."/>
            <person name="Hampl V."/>
        </authorList>
    </citation>
    <scope>NUCLEOTIDE SEQUENCE</scope>
    <source>
        <strain evidence="7">STM</strain>
    </source>
</reference>
<evidence type="ECO:0000256" key="5">
    <source>
        <dbReference type="ARBA" id="ARBA00023136"/>
    </source>
</evidence>
<dbReference type="Pfam" id="PF02321">
    <property type="entry name" value="OEP"/>
    <property type="match status" value="2"/>
</dbReference>
<comment type="subcellular location">
    <subcellularLocation>
        <location evidence="1">Cell outer membrane</location>
    </subcellularLocation>
</comment>
<gene>
    <name evidence="7" type="ORF">EZS27_012309</name>
</gene>
<dbReference type="AlphaFoldDB" id="A0A5J4S223"/>
<dbReference type="GO" id="GO:0015288">
    <property type="term" value="F:porin activity"/>
    <property type="evidence" value="ECO:0007669"/>
    <property type="project" value="TreeGrafter"/>
</dbReference>
<dbReference type="GO" id="GO:1990281">
    <property type="term" value="C:efflux pump complex"/>
    <property type="evidence" value="ECO:0007669"/>
    <property type="project" value="TreeGrafter"/>
</dbReference>
<dbReference type="EMBL" id="SNRY01000508">
    <property type="protein sequence ID" value="KAA6339788.1"/>
    <property type="molecule type" value="Genomic_DNA"/>
</dbReference>
<dbReference type="SUPFAM" id="SSF56954">
    <property type="entry name" value="Outer membrane efflux proteins (OEP)"/>
    <property type="match status" value="1"/>
</dbReference>
<evidence type="ECO:0000256" key="6">
    <source>
        <dbReference type="ARBA" id="ARBA00023237"/>
    </source>
</evidence>
<evidence type="ECO:0000256" key="2">
    <source>
        <dbReference type="ARBA" id="ARBA00022448"/>
    </source>
</evidence>
<evidence type="ECO:0000256" key="1">
    <source>
        <dbReference type="ARBA" id="ARBA00004442"/>
    </source>
</evidence>
<comment type="caution">
    <text evidence="7">The sequence shown here is derived from an EMBL/GenBank/DDBJ whole genome shotgun (WGS) entry which is preliminary data.</text>
</comment>
<dbReference type="PANTHER" id="PTHR30026">
    <property type="entry name" value="OUTER MEMBRANE PROTEIN TOLC"/>
    <property type="match status" value="1"/>
</dbReference>
<evidence type="ECO:0000313" key="7">
    <source>
        <dbReference type="EMBL" id="KAA6339788.1"/>
    </source>
</evidence>
<keyword evidence="2" id="KW-0813">Transport</keyword>
<evidence type="ECO:0000256" key="3">
    <source>
        <dbReference type="ARBA" id="ARBA00022452"/>
    </source>
</evidence>
<dbReference type="PANTHER" id="PTHR30026:SF20">
    <property type="entry name" value="OUTER MEMBRANE PROTEIN TOLC"/>
    <property type="match status" value="1"/>
</dbReference>
<organism evidence="7">
    <name type="scientific">termite gut metagenome</name>
    <dbReference type="NCBI Taxonomy" id="433724"/>
    <lineage>
        <taxon>unclassified sequences</taxon>
        <taxon>metagenomes</taxon>
        <taxon>organismal metagenomes</taxon>
    </lineage>
</organism>
<evidence type="ECO:0000256" key="4">
    <source>
        <dbReference type="ARBA" id="ARBA00022692"/>
    </source>
</evidence>
<proteinExistence type="predicted"/>